<dbReference type="Gene3D" id="3.50.50.100">
    <property type="match status" value="1"/>
</dbReference>
<protein>
    <recommendedName>
        <fullName evidence="7">External alternative NADH-ubiquinone oxidoreductase-like C-terminal domain-containing protein</fullName>
    </recommendedName>
</protein>
<name>A0ABR3A6I0_9AGAR</name>
<keyword evidence="4" id="KW-0560">Oxidoreductase</keyword>
<keyword evidence="2" id="KW-0285">Flavoprotein</keyword>
<feature type="domain" description="External alternative NADH-ubiquinone oxidoreductase-like C-terminal" evidence="7">
    <location>
        <begin position="37"/>
        <end position="95"/>
    </location>
</feature>
<evidence type="ECO:0000256" key="6">
    <source>
        <dbReference type="SAM" id="Phobius"/>
    </source>
</evidence>
<dbReference type="Pfam" id="PF22366">
    <property type="entry name" value="NDH2_C"/>
    <property type="match status" value="1"/>
</dbReference>
<reference evidence="8 9" key="1">
    <citation type="submission" date="2024-05" db="EMBL/GenBank/DDBJ databases">
        <title>A draft genome resource for the thread blight pathogen Marasmius tenuissimus strain MS-2.</title>
        <authorList>
            <person name="Yulfo-Soto G.E."/>
            <person name="Baruah I.K."/>
            <person name="Amoako-Attah I."/>
            <person name="Bukari Y."/>
            <person name="Meinhardt L.W."/>
            <person name="Bailey B.A."/>
            <person name="Cohen S.P."/>
        </authorList>
    </citation>
    <scope>NUCLEOTIDE SEQUENCE [LARGE SCALE GENOMIC DNA]</scope>
    <source>
        <strain evidence="8 9">MS-2</strain>
    </source>
</reference>
<comment type="caution">
    <text evidence="8">The sequence shown here is derived from an EMBL/GenBank/DDBJ whole genome shotgun (WGS) entry which is preliminary data.</text>
</comment>
<evidence type="ECO:0000259" key="7">
    <source>
        <dbReference type="Pfam" id="PF22366"/>
    </source>
</evidence>
<evidence type="ECO:0000256" key="3">
    <source>
        <dbReference type="ARBA" id="ARBA00022827"/>
    </source>
</evidence>
<organism evidence="8 9">
    <name type="scientific">Marasmius tenuissimus</name>
    <dbReference type="NCBI Taxonomy" id="585030"/>
    <lineage>
        <taxon>Eukaryota</taxon>
        <taxon>Fungi</taxon>
        <taxon>Dikarya</taxon>
        <taxon>Basidiomycota</taxon>
        <taxon>Agaricomycotina</taxon>
        <taxon>Agaricomycetes</taxon>
        <taxon>Agaricomycetidae</taxon>
        <taxon>Agaricales</taxon>
        <taxon>Marasmiineae</taxon>
        <taxon>Marasmiaceae</taxon>
        <taxon>Marasmius</taxon>
    </lineage>
</organism>
<evidence type="ECO:0000256" key="4">
    <source>
        <dbReference type="ARBA" id="ARBA00023002"/>
    </source>
</evidence>
<keyword evidence="6" id="KW-1133">Transmembrane helix</keyword>
<feature type="transmembrane region" description="Helical" evidence="6">
    <location>
        <begin position="88"/>
        <end position="104"/>
    </location>
</feature>
<comment type="similarity">
    <text evidence="1">Belongs to the NADH dehydrogenase family.</text>
</comment>
<dbReference type="PANTHER" id="PTHR43706:SF17">
    <property type="entry name" value="NADH DEHYDROGENASE (EUROFUNG)"/>
    <property type="match status" value="1"/>
</dbReference>
<evidence type="ECO:0000256" key="5">
    <source>
        <dbReference type="ARBA" id="ARBA00023027"/>
    </source>
</evidence>
<evidence type="ECO:0000313" key="9">
    <source>
        <dbReference type="Proteomes" id="UP001437256"/>
    </source>
</evidence>
<gene>
    <name evidence="8" type="ORF">AAF712_003932</name>
</gene>
<evidence type="ECO:0000313" key="8">
    <source>
        <dbReference type="EMBL" id="KAL0068939.1"/>
    </source>
</evidence>
<keyword evidence="6" id="KW-0812">Transmembrane</keyword>
<keyword evidence="3" id="KW-0274">FAD</keyword>
<dbReference type="InterPro" id="IPR054585">
    <property type="entry name" value="NDH2-like_C"/>
</dbReference>
<dbReference type="EMBL" id="JBBXMP010000015">
    <property type="protein sequence ID" value="KAL0068939.1"/>
    <property type="molecule type" value="Genomic_DNA"/>
</dbReference>
<keyword evidence="9" id="KW-1185">Reference proteome</keyword>
<keyword evidence="6" id="KW-0472">Membrane</keyword>
<accession>A0ABR3A6I0</accession>
<proteinExistence type="inferred from homology"/>
<keyword evidence="5" id="KW-0520">NAD</keyword>
<dbReference type="InterPro" id="IPR045024">
    <property type="entry name" value="NDH-2"/>
</dbReference>
<evidence type="ECO:0000256" key="1">
    <source>
        <dbReference type="ARBA" id="ARBA00005272"/>
    </source>
</evidence>
<evidence type="ECO:0000256" key="2">
    <source>
        <dbReference type="ARBA" id="ARBA00022630"/>
    </source>
</evidence>
<dbReference type="PANTHER" id="PTHR43706">
    <property type="entry name" value="NADH DEHYDROGENASE"/>
    <property type="match status" value="1"/>
</dbReference>
<sequence>MINILSVANQQAAYLAKKLNKIVRDKDHTEPFKFNNRGSLAYIGNWKAIYDRSAVDKDGPMSKETGRTAWLIWRSAYFTMTLSMRNKILVPFYWFLNCSYLFLFKDLF</sequence>
<dbReference type="Proteomes" id="UP001437256">
    <property type="component" value="Unassembled WGS sequence"/>
</dbReference>